<name>A0A4C1X8S3_EUMVA</name>
<feature type="compositionally biased region" description="Basic and acidic residues" evidence="1">
    <location>
        <begin position="95"/>
        <end position="107"/>
    </location>
</feature>
<accession>A0A4C1X8S3</accession>
<feature type="region of interest" description="Disordered" evidence="1">
    <location>
        <begin position="95"/>
        <end position="117"/>
    </location>
</feature>
<protein>
    <submittedName>
        <fullName evidence="2">Uncharacterized protein</fullName>
    </submittedName>
</protein>
<organism evidence="2 3">
    <name type="scientific">Eumeta variegata</name>
    <name type="common">Bagworm moth</name>
    <name type="synonym">Eumeta japonica</name>
    <dbReference type="NCBI Taxonomy" id="151549"/>
    <lineage>
        <taxon>Eukaryota</taxon>
        <taxon>Metazoa</taxon>
        <taxon>Ecdysozoa</taxon>
        <taxon>Arthropoda</taxon>
        <taxon>Hexapoda</taxon>
        <taxon>Insecta</taxon>
        <taxon>Pterygota</taxon>
        <taxon>Neoptera</taxon>
        <taxon>Endopterygota</taxon>
        <taxon>Lepidoptera</taxon>
        <taxon>Glossata</taxon>
        <taxon>Ditrysia</taxon>
        <taxon>Tineoidea</taxon>
        <taxon>Psychidae</taxon>
        <taxon>Oiketicinae</taxon>
        <taxon>Eumeta</taxon>
    </lineage>
</organism>
<proteinExistence type="predicted"/>
<gene>
    <name evidence="2" type="ORF">EVAR_40677_1</name>
</gene>
<sequence>MYRWWEERGELATGSLTYWTKETVAAVTSRPCPVRVPRRWLSGQKRRLGTGRCRVRSCPQTIDRRVFNLNQIGSLAPYLKEHVKLLVMDNCHRAGDDGRQWPPDRTRSARRAIGPTL</sequence>
<dbReference type="AlphaFoldDB" id="A0A4C1X8S3"/>
<dbReference type="EMBL" id="BGZK01000758">
    <property type="protein sequence ID" value="GBP59292.1"/>
    <property type="molecule type" value="Genomic_DNA"/>
</dbReference>
<evidence type="ECO:0000313" key="2">
    <source>
        <dbReference type="EMBL" id="GBP59292.1"/>
    </source>
</evidence>
<comment type="caution">
    <text evidence="2">The sequence shown here is derived from an EMBL/GenBank/DDBJ whole genome shotgun (WGS) entry which is preliminary data.</text>
</comment>
<keyword evidence="3" id="KW-1185">Reference proteome</keyword>
<dbReference type="Proteomes" id="UP000299102">
    <property type="component" value="Unassembled WGS sequence"/>
</dbReference>
<reference evidence="2 3" key="1">
    <citation type="journal article" date="2019" name="Commun. Biol.">
        <title>The bagworm genome reveals a unique fibroin gene that provides high tensile strength.</title>
        <authorList>
            <person name="Kono N."/>
            <person name="Nakamura H."/>
            <person name="Ohtoshi R."/>
            <person name="Tomita M."/>
            <person name="Numata K."/>
            <person name="Arakawa K."/>
        </authorList>
    </citation>
    <scope>NUCLEOTIDE SEQUENCE [LARGE SCALE GENOMIC DNA]</scope>
</reference>
<evidence type="ECO:0000313" key="3">
    <source>
        <dbReference type="Proteomes" id="UP000299102"/>
    </source>
</evidence>
<evidence type="ECO:0000256" key="1">
    <source>
        <dbReference type="SAM" id="MobiDB-lite"/>
    </source>
</evidence>